<evidence type="ECO:0000313" key="3">
    <source>
        <dbReference type="Proteomes" id="UP000010412"/>
    </source>
</evidence>
<evidence type="ECO:0000313" key="2">
    <source>
        <dbReference type="EMBL" id="EKY18145.1"/>
    </source>
</evidence>
<evidence type="ECO:0000256" key="1">
    <source>
        <dbReference type="SAM" id="SignalP"/>
    </source>
</evidence>
<gene>
    <name evidence="2" type="ORF">HMPREF0870_01643</name>
</gene>
<dbReference type="EMBL" id="AMEX01000040">
    <property type="protein sequence ID" value="EKY18145.1"/>
    <property type="molecule type" value="Genomic_DNA"/>
</dbReference>
<organism evidence="2 3">
    <name type="scientific">Veillonella atypica KON</name>
    <dbReference type="NCBI Taxonomy" id="1128111"/>
    <lineage>
        <taxon>Bacteria</taxon>
        <taxon>Bacillati</taxon>
        <taxon>Bacillota</taxon>
        <taxon>Negativicutes</taxon>
        <taxon>Veillonellales</taxon>
        <taxon>Veillonellaceae</taxon>
        <taxon>Veillonella</taxon>
    </lineage>
</organism>
<feature type="signal peptide" evidence="1">
    <location>
        <begin position="1"/>
        <end position="22"/>
    </location>
</feature>
<keyword evidence="3" id="KW-1185">Reference proteome</keyword>
<reference evidence="2 3" key="1">
    <citation type="submission" date="2012-05" db="EMBL/GenBank/DDBJ databases">
        <authorList>
            <person name="Weinstock G."/>
            <person name="Sodergren E."/>
            <person name="Lobos E.A."/>
            <person name="Fulton L."/>
            <person name="Fulton R."/>
            <person name="Courtney L."/>
            <person name="Fronick C."/>
            <person name="O'Laughlin M."/>
            <person name="Godfrey J."/>
            <person name="Wilson R.M."/>
            <person name="Miner T."/>
            <person name="Farmer C."/>
            <person name="Delehaunty K."/>
            <person name="Cordes M."/>
            <person name="Minx P."/>
            <person name="Tomlinson C."/>
            <person name="Chen J."/>
            <person name="Wollam A."/>
            <person name="Pepin K.H."/>
            <person name="Bhonagiri V."/>
            <person name="Zhang X."/>
            <person name="Suruliraj S."/>
            <person name="Warren W."/>
            <person name="Mitreva M."/>
            <person name="Mardis E.R."/>
            <person name="Wilson R.K."/>
        </authorList>
    </citation>
    <scope>NUCLEOTIDE SEQUENCE [LARGE SCALE GENOMIC DNA]</scope>
    <source>
        <strain evidence="2 3">KON</strain>
    </source>
</reference>
<name>A0ABP2SQD8_9FIRM</name>
<dbReference type="Proteomes" id="UP000010412">
    <property type="component" value="Unassembled WGS sequence"/>
</dbReference>
<accession>A0ABP2SQD8</accession>
<comment type="caution">
    <text evidence="2">The sequence shown here is derived from an EMBL/GenBank/DDBJ whole genome shotgun (WGS) entry which is preliminary data.</text>
</comment>
<feature type="chain" id="PRO_5047160945" description="DUF4163 domain-containing protein" evidence="1">
    <location>
        <begin position="23"/>
        <end position="324"/>
    </location>
</feature>
<keyword evidence="1" id="KW-0732">Signal</keyword>
<proteinExistence type="predicted"/>
<sequence length="324" mass="37377">MPKLPLIVGAFIMSTVLSPVVAIDVNIPGADSKIPKNAYINYQATNQAIEQDVANYVETLKSTDKANGISRNELAYAKEASIYRGEHYHNTVISVHNRYSQIRLSFPVAGIKSEYNIGRYKNPDCTIEDYRVITDNGSLNLEIDYADYKDQDWRNTKIAYEKLTDKDVRKFLQDKAKKSPEKHISDIKATVFSYPTVTYSTWDSMKMPYLKNGQKTTMTMDTINFKYMGFAIRYPLYHAGIAYFNNKPVLNKVPTDNLLANYVLPSMKNLNELNEYSRIENLNGIQYRVPKDALFEGESKEGYQDIRYYKKGSITFFCFYYQSY</sequence>
<protein>
    <recommendedName>
        <fullName evidence="4">DUF4163 domain-containing protein</fullName>
    </recommendedName>
</protein>
<evidence type="ECO:0008006" key="4">
    <source>
        <dbReference type="Google" id="ProtNLM"/>
    </source>
</evidence>